<dbReference type="PANTHER" id="PTHR42852">
    <property type="entry name" value="THIOL:DISULFIDE INTERCHANGE PROTEIN DSBE"/>
    <property type="match status" value="1"/>
</dbReference>
<dbReference type="PANTHER" id="PTHR42852:SF6">
    <property type="entry name" value="THIOL:DISULFIDE INTERCHANGE PROTEIN DSBE"/>
    <property type="match status" value="1"/>
</dbReference>
<evidence type="ECO:0000256" key="6">
    <source>
        <dbReference type="SAM" id="MobiDB-lite"/>
    </source>
</evidence>
<keyword evidence="11" id="KW-1185">Reference proteome</keyword>
<proteinExistence type="predicted"/>
<dbReference type="EMBL" id="CVRS01000026">
    <property type="protein sequence ID" value="CRL34040.1"/>
    <property type="molecule type" value="Genomic_DNA"/>
</dbReference>
<evidence type="ECO:0000313" key="12">
    <source>
        <dbReference type="Proteomes" id="UP000266391"/>
    </source>
</evidence>
<dbReference type="InterPro" id="IPR036249">
    <property type="entry name" value="Thioredoxin-like_sf"/>
</dbReference>
<evidence type="ECO:0000256" key="1">
    <source>
        <dbReference type="ARBA" id="ARBA00004196"/>
    </source>
</evidence>
<reference evidence="9" key="1">
    <citation type="submission" date="2015-05" db="EMBL/GenBank/DDBJ databases">
        <authorList>
            <person name="Wang D.B."/>
            <person name="Wang M."/>
        </authorList>
    </citation>
    <scope>NUCLEOTIDE SEQUENCE [LARGE SCALE GENOMIC DNA]</scope>
    <source>
        <strain evidence="9">L1-83</strain>
    </source>
</reference>
<keyword evidence="2" id="KW-0201">Cytochrome c-type biogenesis</keyword>
<accession>A0A0M6WEL6</accession>
<name>A0A0M6WEL6_9FIRM</name>
<dbReference type="EMBL" id="QSIQ01000064">
    <property type="protein sequence ID" value="RHC97686.1"/>
    <property type="molecule type" value="Genomic_DNA"/>
</dbReference>
<dbReference type="AlphaFoldDB" id="A0A0M6WEL6"/>
<dbReference type="RefSeq" id="WP_055039214.1">
    <property type="nucleotide sequence ID" value="NZ_CATWND010000026.1"/>
</dbReference>
<organism evidence="9 11">
    <name type="scientific">Roseburia inulinivorans</name>
    <dbReference type="NCBI Taxonomy" id="360807"/>
    <lineage>
        <taxon>Bacteria</taxon>
        <taxon>Bacillati</taxon>
        <taxon>Bacillota</taxon>
        <taxon>Clostridia</taxon>
        <taxon>Lachnospirales</taxon>
        <taxon>Lachnospiraceae</taxon>
        <taxon>Roseburia</taxon>
    </lineage>
</organism>
<dbReference type="Proteomes" id="UP000266391">
    <property type="component" value="Unassembled WGS sequence"/>
</dbReference>
<evidence type="ECO:0000256" key="5">
    <source>
        <dbReference type="ARBA" id="ARBA00023284"/>
    </source>
</evidence>
<keyword evidence="4" id="KW-1015">Disulfide bond</keyword>
<evidence type="ECO:0000256" key="7">
    <source>
        <dbReference type="SAM" id="SignalP"/>
    </source>
</evidence>
<dbReference type="PROSITE" id="PS51257">
    <property type="entry name" value="PROKAR_LIPOPROTEIN"/>
    <property type="match status" value="1"/>
</dbReference>
<protein>
    <submittedName>
        <fullName evidence="10">TlpA family protein disulfide reductase</fullName>
    </submittedName>
</protein>
<feature type="domain" description="Thioredoxin" evidence="8">
    <location>
        <begin position="59"/>
        <end position="207"/>
    </location>
</feature>
<dbReference type="Proteomes" id="UP000049828">
    <property type="component" value="Unassembled WGS sequence"/>
</dbReference>
<dbReference type="PROSITE" id="PS51352">
    <property type="entry name" value="THIOREDOXIN_2"/>
    <property type="match status" value="1"/>
</dbReference>
<gene>
    <name evidence="10" type="ORF">DW813_17170</name>
    <name evidence="9" type="ORF">RIL183_13901</name>
</gene>
<sequence>MKNKTLSIATLLLTGALLFAGCGQTGNTTGNTPSTTAGQETATTEQTDSTAQTASDSTASTNDIFTNMDTTDIDGNKMDSSIFAKNKVTLVNVWNVGCTPCVNEIPDLDKINSEYKDKGAAVYGLYGDLGMGISDDEMAQIKDIMSNANASYTQLRMDGTLATNESLLNIMAYPTTYVVGSDGTILDTIEGSKDYEGWKALIDSYLAE</sequence>
<dbReference type="InterPro" id="IPR017937">
    <property type="entry name" value="Thioredoxin_CS"/>
</dbReference>
<dbReference type="Pfam" id="PF08534">
    <property type="entry name" value="Redoxin"/>
    <property type="match status" value="1"/>
</dbReference>
<dbReference type="SUPFAM" id="SSF52833">
    <property type="entry name" value="Thioredoxin-like"/>
    <property type="match status" value="1"/>
</dbReference>
<evidence type="ECO:0000256" key="3">
    <source>
        <dbReference type="ARBA" id="ARBA00022968"/>
    </source>
</evidence>
<dbReference type="GO" id="GO:0017004">
    <property type="term" value="P:cytochrome complex assembly"/>
    <property type="evidence" value="ECO:0007669"/>
    <property type="project" value="UniProtKB-KW"/>
</dbReference>
<comment type="subcellular location">
    <subcellularLocation>
        <location evidence="1">Cell envelope</location>
    </subcellularLocation>
</comment>
<dbReference type="GO" id="GO:0016491">
    <property type="term" value="F:oxidoreductase activity"/>
    <property type="evidence" value="ECO:0007669"/>
    <property type="project" value="InterPro"/>
</dbReference>
<dbReference type="CDD" id="cd02966">
    <property type="entry name" value="TlpA_like_family"/>
    <property type="match status" value="1"/>
</dbReference>
<feature type="chain" id="PRO_5042329702" evidence="7">
    <location>
        <begin position="21"/>
        <end position="208"/>
    </location>
</feature>
<dbReference type="InterPro" id="IPR050553">
    <property type="entry name" value="Thioredoxin_ResA/DsbE_sf"/>
</dbReference>
<evidence type="ECO:0000259" key="8">
    <source>
        <dbReference type="PROSITE" id="PS51352"/>
    </source>
</evidence>
<dbReference type="OrthoDB" id="9809733at2"/>
<keyword evidence="7" id="KW-0732">Signal</keyword>
<evidence type="ECO:0000313" key="10">
    <source>
        <dbReference type="EMBL" id="RHC97686.1"/>
    </source>
</evidence>
<keyword evidence="5" id="KW-0676">Redox-active center</keyword>
<dbReference type="PROSITE" id="PS00194">
    <property type="entry name" value="THIOREDOXIN_1"/>
    <property type="match status" value="1"/>
</dbReference>
<evidence type="ECO:0000256" key="4">
    <source>
        <dbReference type="ARBA" id="ARBA00023157"/>
    </source>
</evidence>
<keyword evidence="3" id="KW-0735">Signal-anchor</keyword>
<dbReference type="InterPro" id="IPR013740">
    <property type="entry name" value="Redoxin"/>
</dbReference>
<dbReference type="Gene3D" id="3.40.30.10">
    <property type="entry name" value="Glutaredoxin"/>
    <property type="match status" value="1"/>
</dbReference>
<keyword evidence="3" id="KW-0812">Transmembrane</keyword>
<evidence type="ECO:0000313" key="9">
    <source>
        <dbReference type="EMBL" id="CRL34040.1"/>
    </source>
</evidence>
<evidence type="ECO:0000256" key="2">
    <source>
        <dbReference type="ARBA" id="ARBA00022748"/>
    </source>
</evidence>
<dbReference type="GO" id="GO:0030313">
    <property type="term" value="C:cell envelope"/>
    <property type="evidence" value="ECO:0007669"/>
    <property type="project" value="UniProtKB-SubCell"/>
</dbReference>
<reference evidence="10 12" key="3">
    <citation type="submission" date="2018-08" db="EMBL/GenBank/DDBJ databases">
        <title>A genome reference for cultivated species of the human gut microbiota.</title>
        <authorList>
            <person name="Zou Y."/>
            <person name="Xue W."/>
            <person name="Luo G."/>
        </authorList>
    </citation>
    <scope>NUCLEOTIDE SEQUENCE [LARGE SCALE GENOMIC DNA]</scope>
    <source>
        <strain evidence="10 12">AM32-8LB</strain>
    </source>
</reference>
<feature type="signal peptide" evidence="7">
    <location>
        <begin position="1"/>
        <end position="20"/>
    </location>
</feature>
<evidence type="ECO:0000313" key="11">
    <source>
        <dbReference type="Proteomes" id="UP000049828"/>
    </source>
</evidence>
<dbReference type="STRING" id="360807.ERS852392_02332"/>
<dbReference type="InterPro" id="IPR013766">
    <property type="entry name" value="Thioredoxin_domain"/>
</dbReference>
<reference evidence="11" key="2">
    <citation type="submission" date="2015-05" db="EMBL/GenBank/DDBJ databases">
        <authorList>
            <consortium name="Pathogen Informatics"/>
        </authorList>
    </citation>
    <scope>NUCLEOTIDE SEQUENCE [LARGE SCALE GENOMIC DNA]</scope>
    <source>
        <strain evidence="11">L1-83</strain>
    </source>
</reference>
<feature type="compositionally biased region" description="Low complexity" evidence="6">
    <location>
        <begin position="29"/>
        <end position="61"/>
    </location>
</feature>
<feature type="region of interest" description="Disordered" evidence="6">
    <location>
        <begin position="29"/>
        <end position="62"/>
    </location>
</feature>